<feature type="transmembrane region" description="Helical" evidence="1">
    <location>
        <begin position="163"/>
        <end position="183"/>
    </location>
</feature>
<sequence length="230" mass="25459">MTTDTLLELNRWLHIGSGMLGFFVAPVALATRKGGPAHRRWGRVFFWAMLTAGVTALVAATLKGLTFLLLTGIFSLYLSLLGYRALYQKRLGRGQQPAVYDWLGSGAALLVFVGTIVYAVITRNVVAGVFGLGGTRLAVAELQKLARPATVDARRWFFDHMRGFILSYVAAVSAFSATSFTFLPVAVRFLWPTVVGVPLMIYWVRRYRQQFAQSQHPADEAPVRMQSELA</sequence>
<dbReference type="AlphaFoldDB" id="A0A3S0QKZ9"/>
<comment type="caution">
    <text evidence="2">The sequence shown here is derived from an EMBL/GenBank/DDBJ whole genome shotgun (WGS) entry which is preliminary data.</text>
</comment>
<feature type="transmembrane region" description="Helical" evidence="1">
    <location>
        <begin position="12"/>
        <end position="32"/>
    </location>
</feature>
<dbReference type="EMBL" id="RXOF01000001">
    <property type="protein sequence ID" value="RTQ53434.1"/>
    <property type="molecule type" value="Genomic_DNA"/>
</dbReference>
<dbReference type="Proteomes" id="UP000282184">
    <property type="component" value="Unassembled WGS sequence"/>
</dbReference>
<dbReference type="RefSeq" id="WP_126691361.1">
    <property type="nucleotide sequence ID" value="NZ_RXOF01000001.1"/>
</dbReference>
<feature type="transmembrane region" description="Helical" evidence="1">
    <location>
        <begin position="44"/>
        <end position="62"/>
    </location>
</feature>
<feature type="transmembrane region" description="Helical" evidence="1">
    <location>
        <begin position="189"/>
        <end position="205"/>
    </location>
</feature>
<accession>A0A3S0QKZ9</accession>
<protein>
    <recommendedName>
        <fullName evidence="4">DUF2306 domain-containing protein</fullName>
    </recommendedName>
</protein>
<evidence type="ECO:0000313" key="3">
    <source>
        <dbReference type="Proteomes" id="UP000282184"/>
    </source>
</evidence>
<name>A0A3S0QKZ9_9BACT</name>
<organism evidence="2 3">
    <name type="scientific">Hymenobacter gummosus</name>
    <dbReference type="NCBI Taxonomy" id="1776032"/>
    <lineage>
        <taxon>Bacteria</taxon>
        <taxon>Pseudomonadati</taxon>
        <taxon>Bacteroidota</taxon>
        <taxon>Cytophagia</taxon>
        <taxon>Cytophagales</taxon>
        <taxon>Hymenobacteraceae</taxon>
        <taxon>Hymenobacter</taxon>
    </lineage>
</organism>
<keyword evidence="1" id="KW-0812">Transmembrane</keyword>
<reference evidence="2 3" key="1">
    <citation type="submission" date="2018-12" db="EMBL/GenBank/DDBJ databases">
        <title>Hymenobacter gummosus sp. nov., isolated from a spring.</title>
        <authorList>
            <person name="Nie L."/>
        </authorList>
    </citation>
    <scope>NUCLEOTIDE SEQUENCE [LARGE SCALE GENOMIC DNA]</scope>
    <source>
        <strain evidence="2 3">KCTC 52166</strain>
    </source>
</reference>
<proteinExistence type="predicted"/>
<evidence type="ECO:0000313" key="2">
    <source>
        <dbReference type="EMBL" id="RTQ53434.1"/>
    </source>
</evidence>
<evidence type="ECO:0000256" key="1">
    <source>
        <dbReference type="SAM" id="Phobius"/>
    </source>
</evidence>
<dbReference type="OrthoDB" id="5984490at2"/>
<keyword evidence="1" id="KW-0472">Membrane</keyword>
<gene>
    <name evidence="2" type="ORF">EJV47_01460</name>
</gene>
<feature type="transmembrane region" description="Helical" evidence="1">
    <location>
        <begin position="99"/>
        <end position="119"/>
    </location>
</feature>
<keyword evidence="1" id="KW-1133">Transmembrane helix</keyword>
<evidence type="ECO:0008006" key="4">
    <source>
        <dbReference type="Google" id="ProtNLM"/>
    </source>
</evidence>
<feature type="transmembrane region" description="Helical" evidence="1">
    <location>
        <begin position="68"/>
        <end position="87"/>
    </location>
</feature>
<keyword evidence="3" id="KW-1185">Reference proteome</keyword>